<keyword evidence="4" id="KW-1185">Reference proteome</keyword>
<keyword evidence="2" id="KW-1133">Transmembrane helix</keyword>
<gene>
    <name evidence="3" type="ORF">ADK38_47460</name>
</gene>
<keyword evidence="2" id="KW-0812">Transmembrane</keyword>
<evidence type="ECO:0000256" key="2">
    <source>
        <dbReference type="SAM" id="Phobius"/>
    </source>
</evidence>
<reference evidence="3 4" key="1">
    <citation type="submission" date="2015-07" db="EMBL/GenBank/DDBJ databases">
        <authorList>
            <person name="Ju K.-S."/>
            <person name="Doroghazi J.R."/>
            <person name="Metcalf W.W."/>
        </authorList>
    </citation>
    <scope>NUCLEOTIDE SEQUENCE [LARGE SCALE GENOMIC DNA]</scope>
    <source>
        <strain evidence="3 4">NRRL B-3589</strain>
    </source>
</reference>
<name>A0ABR5IQW4_9ACTN</name>
<evidence type="ECO:0000256" key="1">
    <source>
        <dbReference type="SAM" id="MobiDB-lite"/>
    </source>
</evidence>
<feature type="transmembrane region" description="Helical" evidence="2">
    <location>
        <begin position="60"/>
        <end position="86"/>
    </location>
</feature>
<proteinExistence type="predicted"/>
<evidence type="ECO:0000313" key="3">
    <source>
        <dbReference type="EMBL" id="KOG36301.1"/>
    </source>
</evidence>
<keyword evidence="2" id="KW-0472">Membrane</keyword>
<accession>A0ABR5IQW4</accession>
<feature type="transmembrane region" description="Helical" evidence="2">
    <location>
        <begin position="34"/>
        <end position="54"/>
    </location>
</feature>
<evidence type="ECO:0000313" key="4">
    <source>
        <dbReference type="Proteomes" id="UP000037020"/>
    </source>
</evidence>
<feature type="region of interest" description="Disordered" evidence="1">
    <location>
        <begin position="1"/>
        <end position="28"/>
    </location>
</feature>
<protein>
    <submittedName>
        <fullName evidence="3">Membrane protein</fullName>
    </submittedName>
</protein>
<comment type="caution">
    <text evidence="3">The sequence shown here is derived from an EMBL/GenBank/DDBJ whole genome shotgun (WGS) entry which is preliminary data.</text>
</comment>
<dbReference type="Proteomes" id="UP000037020">
    <property type="component" value="Unassembled WGS sequence"/>
</dbReference>
<dbReference type="EMBL" id="LGUT01004761">
    <property type="protein sequence ID" value="KOG36301.1"/>
    <property type="molecule type" value="Genomic_DNA"/>
</dbReference>
<sequence length="117" mass="13095">MDQDHDIPSHRGRPPLWTEEPARRRRMPDPVRTAAVRAVIIIAVTLAQTMVAVFCALAGAWFAFPATLCSIASTVVATWAVVDVWVTRQVWNQRHGVVSVPSSSARQLRKARRPRFP</sequence>
<organism evidence="3 4">
    <name type="scientific">Streptomyces varsoviensis</name>
    <dbReference type="NCBI Taxonomy" id="67373"/>
    <lineage>
        <taxon>Bacteria</taxon>
        <taxon>Bacillati</taxon>
        <taxon>Actinomycetota</taxon>
        <taxon>Actinomycetes</taxon>
        <taxon>Kitasatosporales</taxon>
        <taxon>Streptomycetaceae</taxon>
        <taxon>Streptomyces</taxon>
    </lineage>
</organism>